<evidence type="ECO:0000313" key="1">
    <source>
        <dbReference type="EMBL" id="KIJ99213.1"/>
    </source>
</evidence>
<accession>A0A0C9XCD6</accession>
<dbReference type="EMBL" id="KN838651">
    <property type="protein sequence ID" value="KIJ99213.1"/>
    <property type="molecule type" value="Genomic_DNA"/>
</dbReference>
<dbReference type="Proteomes" id="UP000054477">
    <property type="component" value="Unassembled WGS sequence"/>
</dbReference>
<name>A0A0C9XCD6_9AGAR</name>
<sequence>MGELIHLITVIVLDSPSRTPTFQVETQDSDVHYTFGSRFLPAQVDQNSKSVIAARLAHLLLFSQGSRDS</sequence>
<organism evidence="1 2">
    <name type="scientific">Laccaria amethystina LaAM-08-1</name>
    <dbReference type="NCBI Taxonomy" id="1095629"/>
    <lineage>
        <taxon>Eukaryota</taxon>
        <taxon>Fungi</taxon>
        <taxon>Dikarya</taxon>
        <taxon>Basidiomycota</taxon>
        <taxon>Agaricomycotina</taxon>
        <taxon>Agaricomycetes</taxon>
        <taxon>Agaricomycetidae</taxon>
        <taxon>Agaricales</taxon>
        <taxon>Agaricineae</taxon>
        <taxon>Hydnangiaceae</taxon>
        <taxon>Laccaria</taxon>
    </lineage>
</organism>
<gene>
    <name evidence="1" type="ORF">K443DRAFT_177816</name>
</gene>
<proteinExistence type="predicted"/>
<dbReference type="AlphaFoldDB" id="A0A0C9XCD6"/>
<protein>
    <submittedName>
        <fullName evidence="1">Uncharacterized protein</fullName>
    </submittedName>
</protein>
<keyword evidence="2" id="KW-1185">Reference proteome</keyword>
<reference evidence="2" key="2">
    <citation type="submission" date="2015-01" db="EMBL/GenBank/DDBJ databases">
        <title>Evolutionary Origins and Diversification of the Mycorrhizal Mutualists.</title>
        <authorList>
            <consortium name="DOE Joint Genome Institute"/>
            <consortium name="Mycorrhizal Genomics Consortium"/>
            <person name="Kohler A."/>
            <person name="Kuo A."/>
            <person name="Nagy L.G."/>
            <person name="Floudas D."/>
            <person name="Copeland A."/>
            <person name="Barry K.W."/>
            <person name="Cichocki N."/>
            <person name="Veneault-Fourrey C."/>
            <person name="LaButti K."/>
            <person name="Lindquist E.A."/>
            <person name="Lipzen A."/>
            <person name="Lundell T."/>
            <person name="Morin E."/>
            <person name="Murat C."/>
            <person name="Riley R."/>
            <person name="Ohm R."/>
            <person name="Sun H."/>
            <person name="Tunlid A."/>
            <person name="Henrissat B."/>
            <person name="Grigoriev I.V."/>
            <person name="Hibbett D.S."/>
            <person name="Martin F."/>
        </authorList>
    </citation>
    <scope>NUCLEOTIDE SEQUENCE [LARGE SCALE GENOMIC DNA]</scope>
    <source>
        <strain evidence="2">LaAM-08-1</strain>
    </source>
</reference>
<evidence type="ECO:0000313" key="2">
    <source>
        <dbReference type="Proteomes" id="UP000054477"/>
    </source>
</evidence>
<dbReference type="HOGENOM" id="CLU_2776285_0_0_1"/>
<reference evidence="1 2" key="1">
    <citation type="submission" date="2014-04" db="EMBL/GenBank/DDBJ databases">
        <authorList>
            <consortium name="DOE Joint Genome Institute"/>
            <person name="Kuo A."/>
            <person name="Kohler A."/>
            <person name="Nagy L.G."/>
            <person name="Floudas D."/>
            <person name="Copeland A."/>
            <person name="Barry K.W."/>
            <person name="Cichocki N."/>
            <person name="Veneault-Fourrey C."/>
            <person name="LaButti K."/>
            <person name="Lindquist E.A."/>
            <person name="Lipzen A."/>
            <person name="Lundell T."/>
            <person name="Morin E."/>
            <person name="Murat C."/>
            <person name="Sun H."/>
            <person name="Tunlid A."/>
            <person name="Henrissat B."/>
            <person name="Grigoriev I.V."/>
            <person name="Hibbett D.S."/>
            <person name="Martin F."/>
            <person name="Nordberg H.P."/>
            <person name="Cantor M.N."/>
            <person name="Hua S.X."/>
        </authorList>
    </citation>
    <scope>NUCLEOTIDE SEQUENCE [LARGE SCALE GENOMIC DNA]</scope>
    <source>
        <strain evidence="1 2">LaAM-08-1</strain>
    </source>
</reference>